<dbReference type="KEGG" id="pxi:J5O05_00835"/>
<evidence type="ECO:0000256" key="1">
    <source>
        <dbReference type="ARBA" id="ARBA00022475"/>
    </source>
</evidence>
<evidence type="ECO:0000313" key="8">
    <source>
        <dbReference type="Proteomes" id="UP000664904"/>
    </source>
</evidence>
<evidence type="ECO:0000259" key="6">
    <source>
        <dbReference type="Pfam" id="PF06305"/>
    </source>
</evidence>
<reference evidence="7" key="1">
    <citation type="submission" date="2021-03" db="EMBL/GenBank/DDBJ databases">
        <title>Complete Genome of Pseudoalteromonas xiamenensis STKMTI.2, a new potential marine bacterium producing anti-Vibrio compounds.</title>
        <authorList>
            <person name="Handayani D.P."/>
            <person name="Isnansetyo A."/>
            <person name="Istiqomah I."/>
            <person name="Jumina J."/>
        </authorList>
    </citation>
    <scope>NUCLEOTIDE SEQUENCE</scope>
    <source>
        <strain evidence="7">STKMTI.2</strain>
    </source>
</reference>
<sequence length="78" mass="8626">MAISLIILAFILGTQNPHLVKLNFIVASSTLPLAAVMSICFILGIAVGLAVFSVFFTKLKWQHYRYKKQNSAISDVEN</sequence>
<dbReference type="InterPro" id="IPR010445">
    <property type="entry name" value="LapA_dom"/>
</dbReference>
<dbReference type="AlphaFoldDB" id="A0A975HKZ7"/>
<keyword evidence="8" id="KW-1185">Reference proteome</keyword>
<gene>
    <name evidence="7" type="ORF">J5O05_00835</name>
</gene>
<accession>A0A975HKZ7</accession>
<feature type="transmembrane region" description="Helical" evidence="5">
    <location>
        <begin position="33"/>
        <end position="57"/>
    </location>
</feature>
<organism evidence="7 8">
    <name type="scientific">Pseudoalteromonas xiamenensis</name>
    <dbReference type="NCBI Taxonomy" id="882626"/>
    <lineage>
        <taxon>Bacteria</taxon>
        <taxon>Pseudomonadati</taxon>
        <taxon>Pseudomonadota</taxon>
        <taxon>Gammaproteobacteria</taxon>
        <taxon>Alteromonadales</taxon>
        <taxon>Pseudoalteromonadaceae</taxon>
        <taxon>Pseudoalteromonas</taxon>
    </lineage>
</organism>
<keyword evidence="3 5" id="KW-1133">Transmembrane helix</keyword>
<evidence type="ECO:0000256" key="4">
    <source>
        <dbReference type="ARBA" id="ARBA00023136"/>
    </source>
</evidence>
<dbReference type="Pfam" id="PF06305">
    <property type="entry name" value="LapA_dom"/>
    <property type="match status" value="1"/>
</dbReference>
<dbReference type="EMBL" id="CP072133">
    <property type="protein sequence ID" value="QTH71561.1"/>
    <property type="molecule type" value="Genomic_DNA"/>
</dbReference>
<dbReference type="Proteomes" id="UP000664904">
    <property type="component" value="Chromosome"/>
</dbReference>
<keyword evidence="2 5" id="KW-0812">Transmembrane</keyword>
<evidence type="ECO:0000256" key="5">
    <source>
        <dbReference type="SAM" id="Phobius"/>
    </source>
</evidence>
<keyword evidence="4 5" id="KW-0472">Membrane</keyword>
<evidence type="ECO:0000256" key="2">
    <source>
        <dbReference type="ARBA" id="ARBA00022692"/>
    </source>
</evidence>
<proteinExistence type="predicted"/>
<evidence type="ECO:0000313" key="7">
    <source>
        <dbReference type="EMBL" id="QTH71561.1"/>
    </source>
</evidence>
<evidence type="ECO:0000256" key="3">
    <source>
        <dbReference type="ARBA" id="ARBA00022989"/>
    </source>
</evidence>
<name>A0A975HKZ7_9GAMM</name>
<dbReference type="GO" id="GO:0005886">
    <property type="term" value="C:plasma membrane"/>
    <property type="evidence" value="ECO:0007669"/>
    <property type="project" value="InterPro"/>
</dbReference>
<keyword evidence="1" id="KW-1003">Cell membrane</keyword>
<protein>
    <submittedName>
        <fullName evidence="7">LapA family protein</fullName>
    </submittedName>
</protein>
<feature type="domain" description="Lipopolysaccharide assembly protein A" evidence="6">
    <location>
        <begin position="15"/>
        <end position="72"/>
    </location>
</feature>